<feature type="transmembrane region" description="Helical" evidence="1">
    <location>
        <begin position="37"/>
        <end position="59"/>
    </location>
</feature>
<dbReference type="AlphaFoldDB" id="A0AAV0WQJ6"/>
<keyword evidence="4" id="KW-1185">Reference proteome</keyword>
<gene>
    <name evidence="3" type="ORF">MEUPH1_LOCUS13520</name>
</gene>
<dbReference type="Proteomes" id="UP001160148">
    <property type="component" value="Unassembled WGS sequence"/>
</dbReference>
<organism evidence="3 4">
    <name type="scientific">Macrosiphum euphorbiae</name>
    <name type="common">potato aphid</name>
    <dbReference type="NCBI Taxonomy" id="13131"/>
    <lineage>
        <taxon>Eukaryota</taxon>
        <taxon>Metazoa</taxon>
        <taxon>Ecdysozoa</taxon>
        <taxon>Arthropoda</taxon>
        <taxon>Hexapoda</taxon>
        <taxon>Insecta</taxon>
        <taxon>Pterygota</taxon>
        <taxon>Neoptera</taxon>
        <taxon>Paraneoptera</taxon>
        <taxon>Hemiptera</taxon>
        <taxon>Sternorrhyncha</taxon>
        <taxon>Aphidomorpha</taxon>
        <taxon>Aphidoidea</taxon>
        <taxon>Aphididae</taxon>
        <taxon>Macrosiphini</taxon>
        <taxon>Macrosiphum</taxon>
    </lineage>
</organism>
<feature type="chain" id="PRO_5043527467" evidence="2">
    <location>
        <begin position="20"/>
        <end position="175"/>
    </location>
</feature>
<dbReference type="EMBL" id="CARXXK010000002">
    <property type="protein sequence ID" value="CAI6357951.1"/>
    <property type="molecule type" value="Genomic_DNA"/>
</dbReference>
<proteinExistence type="predicted"/>
<feature type="transmembrane region" description="Helical" evidence="1">
    <location>
        <begin position="102"/>
        <end position="119"/>
    </location>
</feature>
<feature type="signal peptide" evidence="2">
    <location>
        <begin position="1"/>
        <end position="19"/>
    </location>
</feature>
<reference evidence="3 4" key="1">
    <citation type="submission" date="2023-01" db="EMBL/GenBank/DDBJ databases">
        <authorList>
            <person name="Whitehead M."/>
        </authorList>
    </citation>
    <scope>NUCLEOTIDE SEQUENCE [LARGE SCALE GENOMIC DNA]</scope>
</reference>
<keyword evidence="1" id="KW-1133">Transmembrane helix</keyword>
<evidence type="ECO:0000256" key="1">
    <source>
        <dbReference type="SAM" id="Phobius"/>
    </source>
</evidence>
<evidence type="ECO:0000313" key="4">
    <source>
        <dbReference type="Proteomes" id="UP001160148"/>
    </source>
</evidence>
<evidence type="ECO:0000256" key="2">
    <source>
        <dbReference type="SAM" id="SignalP"/>
    </source>
</evidence>
<sequence>MNGHTVLLFTIIAVQLYLAFDEVRSMWVEDDGTNHLHTLSTNMIGAISILLTALCSVRLRHIQHSLSRVERSLHFQDNHNLGQGDNVVTVGHWSIEYRTRGWLALAVVVFGYLKYGLLMEHGRKSAYASAVVALLSTISLAGNYYVTLMFVDHVFFAKRSVTTNMGIIKITLDST</sequence>
<keyword evidence="1" id="KW-0472">Membrane</keyword>
<keyword evidence="2" id="KW-0732">Signal</keyword>
<accession>A0AAV0WQJ6</accession>
<comment type="caution">
    <text evidence="3">The sequence shown here is derived from an EMBL/GenBank/DDBJ whole genome shotgun (WGS) entry which is preliminary data.</text>
</comment>
<feature type="transmembrane region" description="Helical" evidence="1">
    <location>
        <begin position="125"/>
        <end position="151"/>
    </location>
</feature>
<name>A0AAV0WQJ6_9HEMI</name>
<evidence type="ECO:0000313" key="3">
    <source>
        <dbReference type="EMBL" id="CAI6357951.1"/>
    </source>
</evidence>
<protein>
    <submittedName>
        <fullName evidence="3">Uncharacterized protein</fullName>
    </submittedName>
</protein>
<keyword evidence="1" id="KW-0812">Transmembrane</keyword>